<accession>A0A6J7DIH9</accession>
<evidence type="ECO:0000259" key="4">
    <source>
        <dbReference type="Pfam" id="PF13458"/>
    </source>
</evidence>
<keyword evidence="3" id="KW-0029">Amino-acid transport</keyword>
<protein>
    <submittedName>
        <fullName evidence="5">Unannotated protein</fullName>
    </submittedName>
</protein>
<evidence type="ECO:0000256" key="1">
    <source>
        <dbReference type="ARBA" id="ARBA00022448"/>
    </source>
</evidence>
<dbReference type="Pfam" id="PF13458">
    <property type="entry name" value="Peripla_BP_6"/>
    <property type="match status" value="1"/>
</dbReference>
<dbReference type="EMBL" id="CAFBLQ010000059">
    <property type="protein sequence ID" value="CAB4870336.1"/>
    <property type="molecule type" value="Genomic_DNA"/>
</dbReference>
<dbReference type="PRINTS" id="PR00337">
    <property type="entry name" value="LEUILEVALBP"/>
</dbReference>
<dbReference type="GO" id="GO:0006865">
    <property type="term" value="P:amino acid transport"/>
    <property type="evidence" value="ECO:0007669"/>
    <property type="project" value="UniProtKB-KW"/>
</dbReference>
<evidence type="ECO:0000313" key="5">
    <source>
        <dbReference type="EMBL" id="CAB4870336.1"/>
    </source>
</evidence>
<keyword evidence="1" id="KW-0813">Transport</keyword>
<reference evidence="5" key="1">
    <citation type="submission" date="2020-05" db="EMBL/GenBank/DDBJ databases">
        <authorList>
            <person name="Chiriac C."/>
            <person name="Salcher M."/>
            <person name="Ghai R."/>
            <person name="Kavagutti S V."/>
        </authorList>
    </citation>
    <scope>NUCLEOTIDE SEQUENCE</scope>
</reference>
<evidence type="ECO:0000256" key="2">
    <source>
        <dbReference type="ARBA" id="ARBA00022729"/>
    </source>
</evidence>
<dbReference type="InterPro" id="IPR028082">
    <property type="entry name" value="Peripla_BP_I"/>
</dbReference>
<gene>
    <name evidence="5" type="ORF">UFOPK3423_00705</name>
</gene>
<name>A0A6J7DIH9_9ZZZZ</name>
<dbReference type="Gene3D" id="3.40.50.2300">
    <property type="match status" value="2"/>
</dbReference>
<dbReference type="InterPro" id="IPR051010">
    <property type="entry name" value="BCAA_transport"/>
</dbReference>
<dbReference type="CDD" id="cd06342">
    <property type="entry name" value="PBP1_ABC_LIVBP-like"/>
    <property type="match status" value="1"/>
</dbReference>
<dbReference type="SUPFAM" id="SSF53822">
    <property type="entry name" value="Periplasmic binding protein-like I"/>
    <property type="match status" value="1"/>
</dbReference>
<sequence length="379" mass="40466">MSRLSRLIPLAALALLLIVPVAHAAKKPPIRLAIEAPITGPQASNGIDMLRGVQLAVRQVNAKGGVLGRKVVIVRGDDKGDSANAVAVAEDVIAEGPDAIVGPYNSSVGLLNLPLYRKARVVPIWLTSNTNTQGQGITLQPMNSQVAPQEAKFLLGKGYQKVTILVDTTANGAYTKGIATRLRRLLEDKGVTVNWVQIVETADAPPGYYAAKVAEALATSPDVIYSSTYFPEGVEIAKAIVADGTSTPCHMSLGNIDAGFVSGAGIPTSQRCTFTGVPEATKLSSAKRFVKDYRKAFKTDPGVWGVFTYDSANAYFRAVRRTHSTNYTKVLKELRKMKNVPGQTGKITIDPKNGYRKTLPFLAVLRVNSAGDFVVNTGS</sequence>
<keyword evidence="2" id="KW-0732">Signal</keyword>
<feature type="domain" description="Leucine-binding protein" evidence="4">
    <location>
        <begin position="29"/>
        <end position="354"/>
    </location>
</feature>
<dbReference type="InterPro" id="IPR000709">
    <property type="entry name" value="Leu_Ile_Val-bd"/>
</dbReference>
<evidence type="ECO:0000256" key="3">
    <source>
        <dbReference type="ARBA" id="ARBA00022970"/>
    </source>
</evidence>
<dbReference type="PANTHER" id="PTHR30483">
    <property type="entry name" value="LEUCINE-SPECIFIC-BINDING PROTEIN"/>
    <property type="match status" value="1"/>
</dbReference>
<dbReference type="AlphaFoldDB" id="A0A6J7DIH9"/>
<dbReference type="PANTHER" id="PTHR30483:SF6">
    <property type="entry name" value="PERIPLASMIC BINDING PROTEIN OF ABC TRANSPORTER FOR NATURAL AMINO ACIDS"/>
    <property type="match status" value="1"/>
</dbReference>
<organism evidence="5">
    <name type="scientific">freshwater metagenome</name>
    <dbReference type="NCBI Taxonomy" id="449393"/>
    <lineage>
        <taxon>unclassified sequences</taxon>
        <taxon>metagenomes</taxon>
        <taxon>ecological metagenomes</taxon>
    </lineage>
</organism>
<dbReference type="InterPro" id="IPR028081">
    <property type="entry name" value="Leu-bd"/>
</dbReference>
<proteinExistence type="predicted"/>